<dbReference type="RefSeq" id="WP_377170016.1">
    <property type="nucleotide sequence ID" value="NZ_JBHSMQ010000008.1"/>
</dbReference>
<name>A0ABW0KUH6_9BACT</name>
<evidence type="ECO:0000313" key="3">
    <source>
        <dbReference type="Proteomes" id="UP001596052"/>
    </source>
</evidence>
<evidence type="ECO:0000313" key="2">
    <source>
        <dbReference type="EMBL" id="MFC5457089.1"/>
    </source>
</evidence>
<feature type="transmembrane region" description="Helical" evidence="1">
    <location>
        <begin position="79"/>
        <end position="98"/>
    </location>
</feature>
<sequence>MNPEHHLQRVPRMADNAALGFLTTLALSALACVARMVITKDASDAAVFHVLFEPYVLAVGSIAIGLVCYRSARVRKCCIALLVVLMSVLLLMQLFSFLREELASRF</sequence>
<keyword evidence="3" id="KW-1185">Reference proteome</keyword>
<dbReference type="Proteomes" id="UP001596052">
    <property type="component" value="Unassembled WGS sequence"/>
</dbReference>
<gene>
    <name evidence="2" type="ORF">ACFQDI_19635</name>
</gene>
<keyword evidence="1" id="KW-1133">Transmembrane helix</keyword>
<keyword evidence="1" id="KW-0472">Membrane</keyword>
<reference evidence="3" key="1">
    <citation type="journal article" date="2019" name="Int. J. Syst. Evol. Microbiol.">
        <title>The Global Catalogue of Microorganisms (GCM) 10K type strain sequencing project: providing services to taxonomists for standard genome sequencing and annotation.</title>
        <authorList>
            <consortium name="The Broad Institute Genomics Platform"/>
            <consortium name="The Broad Institute Genome Sequencing Center for Infectious Disease"/>
            <person name="Wu L."/>
            <person name="Ma J."/>
        </authorList>
    </citation>
    <scope>NUCLEOTIDE SEQUENCE [LARGE SCALE GENOMIC DNA]</scope>
    <source>
        <strain evidence="3">CGMCC 4.1469</strain>
    </source>
</reference>
<accession>A0ABW0KUH6</accession>
<organism evidence="2 3">
    <name type="scientific">Prosthecobacter fluviatilis</name>
    <dbReference type="NCBI Taxonomy" id="445931"/>
    <lineage>
        <taxon>Bacteria</taxon>
        <taxon>Pseudomonadati</taxon>
        <taxon>Verrucomicrobiota</taxon>
        <taxon>Verrucomicrobiia</taxon>
        <taxon>Verrucomicrobiales</taxon>
        <taxon>Verrucomicrobiaceae</taxon>
        <taxon>Prosthecobacter</taxon>
    </lineage>
</organism>
<comment type="caution">
    <text evidence="2">The sequence shown here is derived from an EMBL/GenBank/DDBJ whole genome shotgun (WGS) entry which is preliminary data.</text>
</comment>
<dbReference type="EMBL" id="JBHSMQ010000008">
    <property type="protein sequence ID" value="MFC5457089.1"/>
    <property type="molecule type" value="Genomic_DNA"/>
</dbReference>
<evidence type="ECO:0000256" key="1">
    <source>
        <dbReference type="SAM" id="Phobius"/>
    </source>
</evidence>
<protein>
    <submittedName>
        <fullName evidence="2">Uncharacterized protein</fullName>
    </submittedName>
</protein>
<keyword evidence="1" id="KW-0812">Transmembrane</keyword>
<feature type="transmembrane region" description="Helical" evidence="1">
    <location>
        <begin position="47"/>
        <end position="67"/>
    </location>
</feature>
<proteinExistence type="predicted"/>